<feature type="compositionally biased region" description="Basic residues" evidence="1">
    <location>
        <begin position="11"/>
        <end position="26"/>
    </location>
</feature>
<protein>
    <submittedName>
        <fullName evidence="2">Uncharacterized protein</fullName>
    </submittedName>
</protein>
<reference evidence="2 3" key="1">
    <citation type="submission" date="2024-09" db="EMBL/GenBank/DDBJ databases">
        <title>Chromosome-scale assembly of Riccia fluitans.</title>
        <authorList>
            <person name="Paukszto L."/>
            <person name="Sawicki J."/>
            <person name="Karawczyk K."/>
            <person name="Piernik-Szablinska J."/>
            <person name="Szczecinska M."/>
            <person name="Mazdziarz M."/>
        </authorList>
    </citation>
    <scope>NUCLEOTIDE SEQUENCE [LARGE SCALE GENOMIC DNA]</scope>
    <source>
        <strain evidence="2">Rf_01</strain>
        <tissue evidence="2">Aerial parts of the thallus</tissue>
    </source>
</reference>
<keyword evidence="3" id="KW-1185">Reference proteome</keyword>
<name>A0ABD1YCS9_9MARC</name>
<evidence type="ECO:0000256" key="1">
    <source>
        <dbReference type="SAM" id="MobiDB-lite"/>
    </source>
</evidence>
<organism evidence="2 3">
    <name type="scientific">Riccia fluitans</name>
    <dbReference type="NCBI Taxonomy" id="41844"/>
    <lineage>
        <taxon>Eukaryota</taxon>
        <taxon>Viridiplantae</taxon>
        <taxon>Streptophyta</taxon>
        <taxon>Embryophyta</taxon>
        <taxon>Marchantiophyta</taxon>
        <taxon>Marchantiopsida</taxon>
        <taxon>Marchantiidae</taxon>
        <taxon>Marchantiales</taxon>
        <taxon>Ricciaceae</taxon>
        <taxon>Riccia</taxon>
    </lineage>
</organism>
<proteinExistence type="predicted"/>
<dbReference type="AlphaFoldDB" id="A0ABD1YCS9"/>
<evidence type="ECO:0000313" key="3">
    <source>
        <dbReference type="Proteomes" id="UP001605036"/>
    </source>
</evidence>
<accession>A0ABD1YCS9</accession>
<sequence length="142" mass="16433">MNEVDKEQRGTKRKAQVKKPKSRPKLWKAKTPVEIVDLSKETKKEAELVLAEDTSEAEVEDIESFRLAMLFGSQTFTNILQILVESRMKVERVIERRMSLLAIAEHLSKENPMEELNKLREEVQRATVNQAQTEDEIKALKL</sequence>
<evidence type="ECO:0000313" key="2">
    <source>
        <dbReference type="EMBL" id="KAL2624490.1"/>
    </source>
</evidence>
<gene>
    <name evidence="2" type="ORF">R1flu_008735</name>
</gene>
<dbReference type="Proteomes" id="UP001605036">
    <property type="component" value="Unassembled WGS sequence"/>
</dbReference>
<feature type="region of interest" description="Disordered" evidence="1">
    <location>
        <begin position="1"/>
        <end position="26"/>
    </location>
</feature>
<dbReference type="EMBL" id="JBHFFA010000005">
    <property type="protein sequence ID" value="KAL2624490.1"/>
    <property type="molecule type" value="Genomic_DNA"/>
</dbReference>
<comment type="caution">
    <text evidence="2">The sequence shown here is derived from an EMBL/GenBank/DDBJ whole genome shotgun (WGS) entry which is preliminary data.</text>
</comment>
<feature type="compositionally biased region" description="Basic and acidic residues" evidence="1">
    <location>
        <begin position="1"/>
        <end position="10"/>
    </location>
</feature>